<evidence type="ECO:0000313" key="1">
    <source>
        <dbReference type="EMBL" id="GAC80575.1"/>
    </source>
</evidence>
<dbReference type="STRING" id="410332.SAMN04488550_1326"/>
<name>M3ULH9_GORML</name>
<evidence type="ECO:0000313" key="2">
    <source>
        <dbReference type="Proteomes" id="UP000035009"/>
    </source>
</evidence>
<dbReference type="Proteomes" id="UP000035009">
    <property type="component" value="Unassembled WGS sequence"/>
</dbReference>
<accession>M3ULH9</accession>
<reference evidence="1 2" key="1">
    <citation type="submission" date="2013-02" db="EMBL/GenBank/DDBJ databases">
        <title>Whole genome shotgun sequence of Gordonia malaquae NBRC 108250.</title>
        <authorList>
            <person name="Yoshida I."/>
            <person name="Hosoyama A."/>
            <person name="Tsuchikane K."/>
            <person name="Ando Y."/>
            <person name="Baba S."/>
            <person name="Ohji S."/>
            <person name="Hamada M."/>
            <person name="Tamura T."/>
            <person name="Yamazoe A."/>
            <person name="Yamazaki S."/>
            <person name="Fujita N."/>
        </authorList>
    </citation>
    <scope>NUCLEOTIDE SEQUENCE [LARGE SCALE GENOMIC DNA]</scope>
    <source>
        <strain evidence="1 2">NBRC 108250</strain>
    </source>
</reference>
<dbReference type="EMBL" id="BAOP01000019">
    <property type="protein sequence ID" value="GAC80575.1"/>
    <property type="molecule type" value="Genomic_DNA"/>
</dbReference>
<protein>
    <submittedName>
        <fullName evidence="1">Uncharacterized protein</fullName>
    </submittedName>
</protein>
<sequence length="137" mass="13978">MATDASNLIGMPQMAAVRVMSKGSTAKMLTLGTLGIAMAEHSGRQAKNNTPAFGRVGLLAVTAHELVLVSMAGAITLKPKDVVARVPRSAVIAMEVGGGVASTRVVVLFADGTAWAVEVPKNTAKHARAVAAELGFA</sequence>
<dbReference type="RefSeq" id="WP_008379688.1">
    <property type="nucleotide sequence ID" value="NZ_BAOP01000019.1"/>
</dbReference>
<dbReference type="AlphaFoldDB" id="M3ULH9"/>
<keyword evidence="2" id="KW-1185">Reference proteome</keyword>
<gene>
    <name evidence="1" type="ORF">GM1_019_00370</name>
</gene>
<comment type="caution">
    <text evidence="1">The sequence shown here is derived from an EMBL/GenBank/DDBJ whole genome shotgun (WGS) entry which is preliminary data.</text>
</comment>
<proteinExistence type="predicted"/>
<dbReference type="OrthoDB" id="9916810at2"/>
<organism evidence="1 2">
    <name type="scientific">Gordonia malaquae NBRC 108250</name>
    <dbReference type="NCBI Taxonomy" id="1223542"/>
    <lineage>
        <taxon>Bacteria</taxon>
        <taxon>Bacillati</taxon>
        <taxon>Actinomycetota</taxon>
        <taxon>Actinomycetes</taxon>
        <taxon>Mycobacteriales</taxon>
        <taxon>Gordoniaceae</taxon>
        <taxon>Gordonia</taxon>
    </lineage>
</organism>